<dbReference type="RefSeq" id="XP_037216637.1">
    <property type="nucleotide sequence ID" value="XM_037367243.1"/>
</dbReference>
<name>A0A8H6VVB1_9AGAR</name>
<dbReference type="OrthoDB" id="3123704at2759"/>
<dbReference type="AlphaFoldDB" id="A0A8H6VVB1"/>
<accession>A0A8H6VVB1</accession>
<evidence type="ECO:0000313" key="2">
    <source>
        <dbReference type="Proteomes" id="UP000636479"/>
    </source>
</evidence>
<dbReference type="GeneID" id="59349759"/>
<organism evidence="1 2">
    <name type="scientific">Mycena indigotica</name>
    <dbReference type="NCBI Taxonomy" id="2126181"/>
    <lineage>
        <taxon>Eukaryota</taxon>
        <taxon>Fungi</taxon>
        <taxon>Dikarya</taxon>
        <taxon>Basidiomycota</taxon>
        <taxon>Agaricomycotina</taxon>
        <taxon>Agaricomycetes</taxon>
        <taxon>Agaricomycetidae</taxon>
        <taxon>Agaricales</taxon>
        <taxon>Marasmiineae</taxon>
        <taxon>Mycenaceae</taxon>
        <taxon>Mycena</taxon>
    </lineage>
</organism>
<gene>
    <name evidence="1" type="ORF">MIND_01066500</name>
</gene>
<reference evidence="1" key="1">
    <citation type="submission" date="2020-05" db="EMBL/GenBank/DDBJ databases">
        <title>Mycena genomes resolve the evolution of fungal bioluminescence.</title>
        <authorList>
            <person name="Tsai I.J."/>
        </authorList>
    </citation>
    <scope>NUCLEOTIDE SEQUENCE</scope>
    <source>
        <strain evidence="1">171206Taipei</strain>
    </source>
</reference>
<keyword evidence="2" id="KW-1185">Reference proteome</keyword>
<dbReference type="Proteomes" id="UP000636479">
    <property type="component" value="Unassembled WGS sequence"/>
</dbReference>
<sequence>MSYLKATGGRPRFAYPPSGFFEASDGYGELTDPITIPPHAHAEINFNSPERIRGRPGHGFRIDIPNTQFTVVLWTDPIAMAVGVWKYHIAKRATPAVPISFLDLLNSGWDIAYYQDEDQQWHPDATSAGIPPEAGVVTLMGGENEAVALYHLQTRRVYHASCPFPRPPMSGPLMMGHGAVRAEPQPFNP</sequence>
<dbReference type="EMBL" id="JACAZF010000009">
    <property type="protein sequence ID" value="KAF7295274.1"/>
    <property type="molecule type" value="Genomic_DNA"/>
</dbReference>
<proteinExistence type="predicted"/>
<protein>
    <submittedName>
        <fullName evidence="1">Uncharacterized protein</fullName>
    </submittedName>
</protein>
<evidence type="ECO:0000313" key="1">
    <source>
        <dbReference type="EMBL" id="KAF7295274.1"/>
    </source>
</evidence>
<comment type="caution">
    <text evidence="1">The sequence shown here is derived from an EMBL/GenBank/DDBJ whole genome shotgun (WGS) entry which is preliminary data.</text>
</comment>